<dbReference type="Proteomes" id="UP001153269">
    <property type="component" value="Unassembled WGS sequence"/>
</dbReference>
<name>A0A9N7Y5B2_PLEPL</name>
<evidence type="ECO:0000313" key="3">
    <source>
        <dbReference type="Proteomes" id="UP001153269"/>
    </source>
</evidence>
<feature type="signal peptide" evidence="1">
    <location>
        <begin position="1"/>
        <end position="30"/>
    </location>
</feature>
<dbReference type="EMBL" id="CADEAL010000047">
    <property type="protein sequence ID" value="CAB1413238.1"/>
    <property type="molecule type" value="Genomic_DNA"/>
</dbReference>
<keyword evidence="3" id="KW-1185">Reference proteome</keyword>
<feature type="chain" id="PRO_5040229136" description="Secreted protein" evidence="1">
    <location>
        <begin position="31"/>
        <end position="129"/>
    </location>
</feature>
<sequence>MPPVAKQPIAFANMTRAISVLVFTVTGTTGHRPPQCGFCVPRLRAVVAWAGRLSGLGSRGLGGGGPNYTNTQLWGRRFAQSFARHTHSRSLPLPPPTPLLSLSRSAPLTCEMRDPILHTLPSGRTITRH</sequence>
<organism evidence="2 3">
    <name type="scientific">Pleuronectes platessa</name>
    <name type="common">European plaice</name>
    <dbReference type="NCBI Taxonomy" id="8262"/>
    <lineage>
        <taxon>Eukaryota</taxon>
        <taxon>Metazoa</taxon>
        <taxon>Chordata</taxon>
        <taxon>Craniata</taxon>
        <taxon>Vertebrata</taxon>
        <taxon>Euteleostomi</taxon>
        <taxon>Actinopterygii</taxon>
        <taxon>Neopterygii</taxon>
        <taxon>Teleostei</taxon>
        <taxon>Neoteleostei</taxon>
        <taxon>Acanthomorphata</taxon>
        <taxon>Carangaria</taxon>
        <taxon>Pleuronectiformes</taxon>
        <taxon>Pleuronectoidei</taxon>
        <taxon>Pleuronectidae</taxon>
        <taxon>Pleuronectes</taxon>
    </lineage>
</organism>
<evidence type="ECO:0008006" key="4">
    <source>
        <dbReference type="Google" id="ProtNLM"/>
    </source>
</evidence>
<gene>
    <name evidence="2" type="ORF">PLEPLA_LOCUS938</name>
</gene>
<keyword evidence="1" id="KW-0732">Signal</keyword>
<evidence type="ECO:0000256" key="1">
    <source>
        <dbReference type="SAM" id="SignalP"/>
    </source>
</evidence>
<proteinExistence type="predicted"/>
<comment type="caution">
    <text evidence="2">The sequence shown here is derived from an EMBL/GenBank/DDBJ whole genome shotgun (WGS) entry which is preliminary data.</text>
</comment>
<evidence type="ECO:0000313" key="2">
    <source>
        <dbReference type="EMBL" id="CAB1413238.1"/>
    </source>
</evidence>
<dbReference type="AlphaFoldDB" id="A0A9N7Y5B2"/>
<reference evidence="2" key="1">
    <citation type="submission" date="2020-03" db="EMBL/GenBank/DDBJ databases">
        <authorList>
            <person name="Weist P."/>
        </authorList>
    </citation>
    <scope>NUCLEOTIDE SEQUENCE</scope>
</reference>
<protein>
    <recommendedName>
        <fullName evidence="4">Secreted protein</fullName>
    </recommendedName>
</protein>
<accession>A0A9N7Y5B2</accession>